<dbReference type="Gene3D" id="3.40.50.1820">
    <property type="entry name" value="alpha/beta hydrolase"/>
    <property type="match status" value="1"/>
</dbReference>
<dbReference type="AlphaFoldDB" id="A0A853J7X5"/>
<accession>A0A853J7X5</accession>
<dbReference type="EMBL" id="JACCKA010000005">
    <property type="protein sequence ID" value="NZA24844.1"/>
    <property type="molecule type" value="Genomic_DNA"/>
</dbReference>
<evidence type="ECO:0000256" key="3">
    <source>
        <dbReference type="SAM" id="MobiDB-lite"/>
    </source>
</evidence>
<feature type="region of interest" description="Disordered" evidence="3">
    <location>
        <begin position="323"/>
        <end position="342"/>
    </location>
</feature>
<dbReference type="PANTHER" id="PTHR48081:SF8">
    <property type="entry name" value="ALPHA_BETA HYDROLASE FOLD-3 DOMAIN-CONTAINING PROTEIN-RELATED"/>
    <property type="match status" value="1"/>
</dbReference>
<dbReference type="RefSeq" id="WP_180676653.1">
    <property type="nucleotide sequence ID" value="NZ_JACCKA010000005.1"/>
</dbReference>
<dbReference type="InterPro" id="IPR013094">
    <property type="entry name" value="AB_hydrolase_3"/>
</dbReference>
<evidence type="ECO:0000259" key="4">
    <source>
        <dbReference type="Pfam" id="PF07859"/>
    </source>
</evidence>
<evidence type="ECO:0000313" key="5">
    <source>
        <dbReference type="EMBL" id="NZA24844.1"/>
    </source>
</evidence>
<keyword evidence="2 5" id="KW-0378">Hydrolase</keyword>
<evidence type="ECO:0000256" key="1">
    <source>
        <dbReference type="ARBA" id="ARBA00010515"/>
    </source>
</evidence>
<feature type="domain" description="Alpha/beta hydrolase fold-3" evidence="4">
    <location>
        <begin position="87"/>
        <end position="295"/>
    </location>
</feature>
<gene>
    <name evidence="5" type="ORF">H0E84_00445</name>
</gene>
<proteinExistence type="inferred from homology"/>
<dbReference type="Pfam" id="PF07859">
    <property type="entry name" value="Abhydrolase_3"/>
    <property type="match status" value="1"/>
</dbReference>
<dbReference type="InterPro" id="IPR050300">
    <property type="entry name" value="GDXG_lipolytic_enzyme"/>
</dbReference>
<reference evidence="5 6" key="1">
    <citation type="submission" date="2020-07" db="EMBL/GenBank/DDBJ databases">
        <title>Luteimonas sp. SJ-92.</title>
        <authorList>
            <person name="Huang X.-X."/>
            <person name="Xu L."/>
            <person name="Sun J.-Q."/>
        </authorList>
    </citation>
    <scope>NUCLEOTIDE SEQUENCE [LARGE SCALE GENOMIC DNA]</scope>
    <source>
        <strain evidence="5 6">SJ-92</strain>
    </source>
</reference>
<dbReference type="GO" id="GO:0016787">
    <property type="term" value="F:hydrolase activity"/>
    <property type="evidence" value="ECO:0007669"/>
    <property type="project" value="UniProtKB-KW"/>
</dbReference>
<keyword evidence="6" id="KW-1185">Reference proteome</keyword>
<dbReference type="SUPFAM" id="SSF53474">
    <property type="entry name" value="alpha/beta-Hydrolases"/>
    <property type="match status" value="1"/>
</dbReference>
<dbReference type="PANTHER" id="PTHR48081">
    <property type="entry name" value="AB HYDROLASE SUPERFAMILY PROTEIN C4A8.06C"/>
    <property type="match status" value="1"/>
</dbReference>
<name>A0A853J7X5_9GAMM</name>
<protein>
    <submittedName>
        <fullName evidence="5">Alpha/beta hydrolase</fullName>
    </submittedName>
</protein>
<dbReference type="InterPro" id="IPR029058">
    <property type="entry name" value="AB_hydrolase_fold"/>
</dbReference>
<dbReference type="PROSITE" id="PS01173">
    <property type="entry name" value="LIPASE_GDXG_HIS"/>
    <property type="match status" value="1"/>
</dbReference>
<evidence type="ECO:0000256" key="2">
    <source>
        <dbReference type="ARBA" id="ARBA00022801"/>
    </source>
</evidence>
<comment type="caution">
    <text evidence="5">The sequence shown here is derived from an EMBL/GenBank/DDBJ whole genome shotgun (WGS) entry which is preliminary data.</text>
</comment>
<sequence length="342" mass="36184">MSADEDGLDRDVRRFTDAVMRESARLRGAGPVDRAAARAIAERVRAPWRAGGPTIAVTREVELASAVGALRLRLYLPAAPAGPLPVLLYLHGGGWCMFSIDTHDRLMREYAAAAGVAVLGVDYALAPEHRFPVALDQIGEALAWLRAAAAGLGVDRARIALGGDSVGANMALATALRQRDAGTADDLRALLLNYGGYDPLMPEGDRAERGAEGAMLTAAEMDGYWRDYLGPHDLARVDPLAAPLRAALHGLPPALLVAAERDLLYGQSVELARRLQAAGGEATLHGYPGAAHSFLEAMSAAPLARRAIAESADWLRRRFFTGEDEDGSSDAARAGVPPGDAR</sequence>
<comment type="similarity">
    <text evidence="1">Belongs to the 'GDXG' lipolytic enzyme family.</text>
</comment>
<evidence type="ECO:0000313" key="6">
    <source>
        <dbReference type="Proteomes" id="UP000578091"/>
    </source>
</evidence>
<dbReference type="InterPro" id="IPR002168">
    <property type="entry name" value="Lipase_GDXG_HIS_AS"/>
</dbReference>
<dbReference type="Proteomes" id="UP000578091">
    <property type="component" value="Unassembled WGS sequence"/>
</dbReference>
<organism evidence="5 6">
    <name type="scientific">Luteimonas salinisoli</name>
    <dbReference type="NCBI Taxonomy" id="2752307"/>
    <lineage>
        <taxon>Bacteria</taxon>
        <taxon>Pseudomonadati</taxon>
        <taxon>Pseudomonadota</taxon>
        <taxon>Gammaproteobacteria</taxon>
        <taxon>Lysobacterales</taxon>
        <taxon>Lysobacteraceae</taxon>
        <taxon>Luteimonas</taxon>
    </lineage>
</organism>